<name>A0A0G4FVH4_VITBC</name>
<dbReference type="Gene3D" id="1.10.238.10">
    <property type="entry name" value="EF-hand"/>
    <property type="match status" value="1"/>
</dbReference>
<dbReference type="InterPro" id="IPR002048">
    <property type="entry name" value="EF_hand_dom"/>
</dbReference>
<gene>
    <name evidence="3" type="ORF">Vbra_5968</name>
</gene>
<keyword evidence="1" id="KW-0106">Calcium</keyword>
<organism evidence="3 4">
    <name type="scientific">Vitrella brassicaformis (strain CCMP3155)</name>
    <dbReference type="NCBI Taxonomy" id="1169540"/>
    <lineage>
        <taxon>Eukaryota</taxon>
        <taxon>Sar</taxon>
        <taxon>Alveolata</taxon>
        <taxon>Colpodellida</taxon>
        <taxon>Vitrellaceae</taxon>
        <taxon>Vitrella</taxon>
    </lineage>
</organism>
<evidence type="ECO:0000256" key="1">
    <source>
        <dbReference type="ARBA" id="ARBA00022837"/>
    </source>
</evidence>
<accession>A0A0G4FVH4</accession>
<evidence type="ECO:0000313" key="4">
    <source>
        <dbReference type="Proteomes" id="UP000041254"/>
    </source>
</evidence>
<evidence type="ECO:0000313" key="3">
    <source>
        <dbReference type="EMBL" id="CEM18539.1"/>
    </source>
</evidence>
<feature type="domain" description="EF-hand" evidence="2">
    <location>
        <begin position="31"/>
        <end position="66"/>
    </location>
</feature>
<dbReference type="PROSITE" id="PS50222">
    <property type="entry name" value="EF_HAND_2"/>
    <property type="match status" value="1"/>
</dbReference>
<evidence type="ECO:0000259" key="2">
    <source>
        <dbReference type="PROSITE" id="PS50222"/>
    </source>
</evidence>
<proteinExistence type="predicted"/>
<dbReference type="AlphaFoldDB" id="A0A0G4FVH4"/>
<keyword evidence="4" id="KW-1185">Reference proteome</keyword>
<dbReference type="EMBL" id="CDMY01000502">
    <property type="protein sequence ID" value="CEM18539.1"/>
    <property type="molecule type" value="Genomic_DNA"/>
</dbReference>
<protein>
    <recommendedName>
        <fullName evidence="2">EF-hand domain-containing protein</fullName>
    </recommendedName>
</protein>
<dbReference type="Proteomes" id="UP000041254">
    <property type="component" value="Unassembled WGS sequence"/>
</dbReference>
<dbReference type="PROSITE" id="PS00018">
    <property type="entry name" value="EF_HAND_1"/>
    <property type="match status" value="1"/>
</dbReference>
<dbReference type="InParanoid" id="A0A0G4FVH4"/>
<dbReference type="InterPro" id="IPR018247">
    <property type="entry name" value="EF_Hand_1_Ca_BS"/>
</dbReference>
<dbReference type="VEuPathDB" id="CryptoDB:Vbra_5968"/>
<sequence length="148" mass="16898">MLSLIRSSRFVAVPATRLLRPFASVAATHNTPQEWGSKMFDMLDLDMNGYVEKDELKRVCWCSGQSKESAEKQWCEVLACGAPCVDENIAHWISKDEYVKYWMKQTADKIQPDGHYTPAFEKTLQQKAQELKVNSLNAELFVSEHPEA</sequence>
<reference evidence="3 4" key="1">
    <citation type="submission" date="2014-11" db="EMBL/GenBank/DDBJ databases">
        <authorList>
            <person name="Zhu J."/>
            <person name="Qi W."/>
            <person name="Song R."/>
        </authorList>
    </citation>
    <scope>NUCLEOTIDE SEQUENCE [LARGE SCALE GENOMIC DNA]</scope>
</reference>
<dbReference type="GO" id="GO:0005509">
    <property type="term" value="F:calcium ion binding"/>
    <property type="evidence" value="ECO:0007669"/>
    <property type="project" value="InterPro"/>
</dbReference>
<dbReference type="InterPro" id="IPR011992">
    <property type="entry name" value="EF-hand-dom_pair"/>
</dbReference>
<dbReference type="SUPFAM" id="SSF47473">
    <property type="entry name" value="EF-hand"/>
    <property type="match status" value="1"/>
</dbReference>